<dbReference type="GO" id="GO:0004721">
    <property type="term" value="F:phosphoprotein phosphatase activity"/>
    <property type="evidence" value="ECO:0007669"/>
    <property type="project" value="TreeGrafter"/>
</dbReference>
<evidence type="ECO:0000256" key="9">
    <source>
        <dbReference type="SAM" id="Phobius"/>
    </source>
</evidence>
<dbReference type="EMBL" id="DXFA01000171">
    <property type="protein sequence ID" value="HIX49328.1"/>
    <property type="molecule type" value="Genomic_DNA"/>
</dbReference>
<dbReference type="InterPro" id="IPR003594">
    <property type="entry name" value="HATPase_dom"/>
</dbReference>
<evidence type="ECO:0000256" key="6">
    <source>
        <dbReference type="ARBA" id="ARBA00022777"/>
    </source>
</evidence>
<evidence type="ECO:0000256" key="4">
    <source>
        <dbReference type="ARBA" id="ARBA00022553"/>
    </source>
</evidence>
<evidence type="ECO:0000256" key="1">
    <source>
        <dbReference type="ARBA" id="ARBA00000085"/>
    </source>
</evidence>
<dbReference type="GO" id="GO:0000155">
    <property type="term" value="F:phosphorelay sensor kinase activity"/>
    <property type="evidence" value="ECO:0007669"/>
    <property type="project" value="InterPro"/>
</dbReference>
<dbReference type="SMART" id="SM00388">
    <property type="entry name" value="HisKA"/>
    <property type="match status" value="1"/>
</dbReference>
<dbReference type="PANTHER" id="PTHR45453:SF1">
    <property type="entry name" value="PHOSPHATE REGULON SENSOR PROTEIN PHOR"/>
    <property type="match status" value="1"/>
</dbReference>
<keyword evidence="4" id="KW-0597">Phosphoprotein</keyword>
<dbReference type="InterPro" id="IPR004358">
    <property type="entry name" value="Sig_transdc_His_kin-like_C"/>
</dbReference>
<dbReference type="Gene3D" id="3.30.565.10">
    <property type="entry name" value="Histidine kinase-like ATPase, C-terminal domain"/>
    <property type="match status" value="1"/>
</dbReference>
<dbReference type="CDD" id="cd00082">
    <property type="entry name" value="HisKA"/>
    <property type="match status" value="1"/>
</dbReference>
<feature type="transmembrane region" description="Helical" evidence="9">
    <location>
        <begin position="148"/>
        <end position="170"/>
    </location>
</feature>
<dbReference type="CDD" id="cd00075">
    <property type="entry name" value="HATPase"/>
    <property type="match status" value="1"/>
</dbReference>
<dbReference type="GO" id="GO:0016036">
    <property type="term" value="P:cellular response to phosphate starvation"/>
    <property type="evidence" value="ECO:0007669"/>
    <property type="project" value="TreeGrafter"/>
</dbReference>
<comment type="catalytic activity">
    <reaction evidence="1">
        <text>ATP + protein L-histidine = ADP + protein N-phospho-L-histidine.</text>
        <dbReference type="EC" id="2.7.13.3"/>
    </reaction>
</comment>
<keyword evidence="5" id="KW-0808">Transferase</keyword>
<proteinExistence type="predicted"/>
<dbReference type="Gene3D" id="1.10.287.130">
    <property type="match status" value="1"/>
</dbReference>
<protein>
    <recommendedName>
        <fullName evidence="3">histidine kinase</fullName>
        <ecNumber evidence="3">2.7.13.3</ecNumber>
    </recommendedName>
</protein>
<evidence type="ECO:0000259" key="10">
    <source>
        <dbReference type="PROSITE" id="PS50109"/>
    </source>
</evidence>
<sequence length="436" mass="48997">MRLKIQKSMMVILAVTLVLFYVILSVILYNQNLSILRAEVRQEAKYICTAVNISGTEYLEQMDNIDESTRVTRIDADGSVLYDSRRDADTLDNHSGREEVKEALKSGEGEDVRRSVTVEKDLYYYAMLLDDGSVLRVSREVDSLASTALAMLPVIGGLAVLIIVFAMLLAKWQTSRLIKPINELDLEHPLDNDVYTELSPLLTAMDRQNKEKEAVSNMRKEFSANVSHELKTPLTSISGYAEIMKNGMVRPADIPVFSERIYKEARRLITLVEDIIKLSKLDEESVELEKQEVDLYDLTREIISRLAPQASQKNVRMELTGEPVKYTGIRQILDEMVYNVCENAIKYNNDGGRVTVWVGNTLEGPKISVADTGIGIPAEHHERIFERFYRVDKSHSKERGGTGLGLSIVKHGALLHGAKVSVESTPGKGTKIEMQF</sequence>
<dbReference type="InterPro" id="IPR036097">
    <property type="entry name" value="HisK_dim/P_sf"/>
</dbReference>
<dbReference type="InterPro" id="IPR036890">
    <property type="entry name" value="HATPase_C_sf"/>
</dbReference>
<dbReference type="SUPFAM" id="SSF55874">
    <property type="entry name" value="ATPase domain of HSP90 chaperone/DNA topoisomerase II/histidine kinase"/>
    <property type="match status" value="1"/>
</dbReference>
<keyword evidence="8 9" id="KW-0472">Membrane</keyword>
<evidence type="ECO:0000256" key="3">
    <source>
        <dbReference type="ARBA" id="ARBA00012438"/>
    </source>
</evidence>
<gene>
    <name evidence="11" type="ORF">H9981_10025</name>
</gene>
<accession>A0A9D2ATH2</accession>
<organism evidence="11 12">
    <name type="scientific">Candidatus Mediterraneibacter caccavium</name>
    <dbReference type="NCBI Taxonomy" id="2838661"/>
    <lineage>
        <taxon>Bacteria</taxon>
        <taxon>Bacillati</taxon>
        <taxon>Bacillota</taxon>
        <taxon>Clostridia</taxon>
        <taxon>Lachnospirales</taxon>
        <taxon>Lachnospiraceae</taxon>
        <taxon>Mediterraneibacter</taxon>
    </lineage>
</organism>
<dbReference type="FunFam" id="1.10.287.130:FF:000001">
    <property type="entry name" value="Two-component sensor histidine kinase"/>
    <property type="match status" value="1"/>
</dbReference>
<dbReference type="GO" id="GO:0005886">
    <property type="term" value="C:plasma membrane"/>
    <property type="evidence" value="ECO:0007669"/>
    <property type="project" value="TreeGrafter"/>
</dbReference>
<evidence type="ECO:0000256" key="7">
    <source>
        <dbReference type="ARBA" id="ARBA00023012"/>
    </source>
</evidence>
<dbReference type="PANTHER" id="PTHR45453">
    <property type="entry name" value="PHOSPHATE REGULON SENSOR PROTEIN PHOR"/>
    <property type="match status" value="1"/>
</dbReference>
<keyword evidence="9" id="KW-0812">Transmembrane</keyword>
<evidence type="ECO:0000256" key="5">
    <source>
        <dbReference type="ARBA" id="ARBA00022679"/>
    </source>
</evidence>
<evidence type="ECO:0000313" key="11">
    <source>
        <dbReference type="EMBL" id="HIX49328.1"/>
    </source>
</evidence>
<feature type="domain" description="Histidine kinase" evidence="10">
    <location>
        <begin position="225"/>
        <end position="436"/>
    </location>
</feature>
<keyword evidence="6 11" id="KW-0418">Kinase</keyword>
<dbReference type="PROSITE" id="PS50109">
    <property type="entry name" value="HIS_KIN"/>
    <property type="match status" value="1"/>
</dbReference>
<dbReference type="Pfam" id="PF00512">
    <property type="entry name" value="HisKA"/>
    <property type="match status" value="1"/>
</dbReference>
<dbReference type="Pfam" id="PF02518">
    <property type="entry name" value="HATPase_c"/>
    <property type="match status" value="1"/>
</dbReference>
<dbReference type="AlphaFoldDB" id="A0A9D2ATH2"/>
<feature type="transmembrane region" description="Helical" evidence="9">
    <location>
        <begin position="9"/>
        <end position="29"/>
    </location>
</feature>
<evidence type="ECO:0000313" key="12">
    <source>
        <dbReference type="Proteomes" id="UP000824243"/>
    </source>
</evidence>
<dbReference type="FunFam" id="3.30.565.10:FF:000006">
    <property type="entry name" value="Sensor histidine kinase WalK"/>
    <property type="match status" value="1"/>
</dbReference>
<dbReference type="InterPro" id="IPR031967">
    <property type="entry name" value="PhoR_single_Cache-like_dom"/>
</dbReference>
<comment type="caution">
    <text evidence="11">The sequence shown here is derived from an EMBL/GenBank/DDBJ whole genome shotgun (WGS) entry which is preliminary data.</text>
</comment>
<evidence type="ECO:0000256" key="2">
    <source>
        <dbReference type="ARBA" id="ARBA00004370"/>
    </source>
</evidence>
<dbReference type="InterPro" id="IPR003661">
    <property type="entry name" value="HisK_dim/P_dom"/>
</dbReference>
<keyword evidence="9" id="KW-1133">Transmembrane helix</keyword>
<dbReference type="PRINTS" id="PR00344">
    <property type="entry name" value="BCTRLSENSOR"/>
</dbReference>
<reference evidence="11" key="1">
    <citation type="journal article" date="2021" name="PeerJ">
        <title>Extensive microbial diversity within the chicken gut microbiome revealed by metagenomics and culture.</title>
        <authorList>
            <person name="Gilroy R."/>
            <person name="Ravi A."/>
            <person name="Getino M."/>
            <person name="Pursley I."/>
            <person name="Horton D.L."/>
            <person name="Alikhan N.F."/>
            <person name="Baker D."/>
            <person name="Gharbi K."/>
            <person name="Hall N."/>
            <person name="Watson M."/>
            <person name="Adriaenssens E.M."/>
            <person name="Foster-Nyarko E."/>
            <person name="Jarju S."/>
            <person name="Secka A."/>
            <person name="Antonio M."/>
            <person name="Oren A."/>
            <person name="Chaudhuri R.R."/>
            <person name="La Ragione R."/>
            <person name="Hildebrand F."/>
            <person name="Pallen M.J."/>
        </authorList>
    </citation>
    <scope>NUCLEOTIDE SEQUENCE</scope>
    <source>
        <strain evidence="11">ChiSjej5B23-15282</strain>
    </source>
</reference>
<dbReference type="InterPro" id="IPR050351">
    <property type="entry name" value="BphY/WalK/GraS-like"/>
</dbReference>
<dbReference type="EC" id="2.7.13.3" evidence="3"/>
<keyword evidence="7" id="KW-0902">Two-component regulatory system</keyword>
<dbReference type="InterPro" id="IPR005467">
    <property type="entry name" value="His_kinase_dom"/>
</dbReference>
<name>A0A9D2ATH2_9FIRM</name>
<dbReference type="Pfam" id="PF16736">
    <property type="entry name" value="sCache_like"/>
    <property type="match status" value="1"/>
</dbReference>
<comment type="subcellular location">
    <subcellularLocation>
        <location evidence="2">Membrane</location>
    </subcellularLocation>
</comment>
<dbReference type="Proteomes" id="UP000824243">
    <property type="component" value="Unassembled WGS sequence"/>
</dbReference>
<evidence type="ECO:0000256" key="8">
    <source>
        <dbReference type="ARBA" id="ARBA00023136"/>
    </source>
</evidence>
<reference evidence="11" key="2">
    <citation type="submission" date="2021-04" db="EMBL/GenBank/DDBJ databases">
        <authorList>
            <person name="Gilroy R."/>
        </authorList>
    </citation>
    <scope>NUCLEOTIDE SEQUENCE</scope>
    <source>
        <strain evidence="11">ChiSjej5B23-15282</strain>
    </source>
</reference>
<dbReference type="SUPFAM" id="SSF47384">
    <property type="entry name" value="Homodimeric domain of signal transducing histidine kinase"/>
    <property type="match status" value="1"/>
</dbReference>
<dbReference type="SMART" id="SM00387">
    <property type="entry name" value="HATPase_c"/>
    <property type="match status" value="1"/>
</dbReference>